<evidence type="ECO:0000256" key="4">
    <source>
        <dbReference type="PROSITE-ProRule" id="PRU00335"/>
    </source>
</evidence>
<dbReference type="PANTHER" id="PTHR30055:SF234">
    <property type="entry name" value="HTH-TYPE TRANSCRIPTIONAL REGULATOR BETI"/>
    <property type="match status" value="1"/>
</dbReference>
<dbReference type="Proteomes" id="UP001596516">
    <property type="component" value="Unassembled WGS sequence"/>
</dbReference>
<dbReference type="EMBL" id="JBHTFQ010000002">
    <property type="protein sequence ID" value="MFC7703401.1"/>
    <property type="molecule type" value="Genomic_DNA"/>
</dbReference>
<reference evidence="7" key="1">
    <citation type="journal article" date="2019" name="Int. J. Syst. Evol. Microbiol.">
        <title>The Global Catalogue of Microorganisms (GCM) 10K type strain sequencing project: providing services to taxonomists for standard genome sequencing and annotation.</title>
        <authorList>
            <consortium name="The Broad Institute Genomics Platform"/>
            <consortium name="The Broad Institute Genome Sequencing Center for Infectious Disease"/>
            <person name="Wu L."/>
            <person name="Ma J."/>
        </authorList>
    </citation>
    <scope>NUCLEOTIDE SEQUENCE [LARGE SCALE GENOMIC DNA]</scope>
    <source>
        <strain evidence="7">CGMCC 1.12750</strain>
    </source>
</reference>
<dbReference type="PRINTS" id="PR00455">
    <property type="entry name" value="HTHTETR"/>
</dbReference>
<dbReference type="Pfam" id="PF00440">
    <property type="entry name" value="TetR_N"/>
    <property type="match status" value="1"/>
</dbReference>
<dbReference type="SUPFAM" id="SSF46689">
    <property type="entry name" value="Homeodomain-like"/>
    <property type="match status" value="1"/>
</dbReference>
<accession>A0ABW2UFE0</accession>
<protein>
    <submittedName>
        <fullName evidence="6">TetR/AcrR family transcriptional regulator</fullName>
    </submittedName>
</protein>
<sequence>METLVRTARDVFATSGVEAPMREIAEKAGVGVGTIYRNFPQRSDLIAAVFRSEVDACADAAASLAAAFPPGEALDRWMQRYVDFIVAKRGLAAALHSGDPAFEALPAYFDSRFEPALQRLLDAAVTAGEIRPDANPYDLLRAVASLCMPSSNGDPSAARRLVALLVDGLRYRAAGPERAASLRHKPD</sequence>
<dbReference type="Pfam" id="PF21597">
    <property type="entry name" value="TetR_C_43"/>
    <property type="match status" value="1"/>
</dbReference>
<keyword evidence="3" id="KW-0804">Transcription</keyword>
<keyword evidence="7" id="KW-1185">Reference proteome</keyword>
<evidence type="ECO:0000256" key="2">
    <source>
        <dbReference type="ARBA" id="ARBA00023125"/>
    </source>
</evidence>
<dbReference type="InterPro" id="IPR009057">
    <property type="entry name" value="Homeodomain-like_sf"/>
</dbReference>
<comment type="caution">
    <text evidence="6">The sequence shown here is derived from an EMBL/GenBank/DDBJ whole genome shotgun (WGS) entry which is preliminary data.</text>
</comment>
<evidence type="ECO:0000256" key="3">
    <source>
        <dbReference type="ARBA" id="ARBA00023163"/>
    </source>
</evidence>
<gene>
    <name evidence="6" type="ORF">ACFQXB_04235</name>
</gene>
<name>A0ABW2UFE0_9RHOB</name>
<feature type="domain" description="HTH tetR-type" evidence="5">
    <location>
        <begin position="1"/>
        <end position="57"/>
    </location>
</feature>
<dbReference type="InterPro" id="IPR050109">
    <property type="entry name" value="HTH-type_TetR-like_transc_reg"/>
</dbReference>
<dbReference type="SUPFAM" id="SSF48498">
    <property type="entry name" value="Tetracyclin repressor-like, C-terminal domain"/>
    <property type="match status" value="1"/>
</dbReference>
<keyword evidence="2 4" id="KW-0238">DNA-binding</keyword>
<keyword evidence="1" id="KW-0805">Transcription regulation</keyword>
<organism evidence="6 7">
    <name type="scientific">Plastorhodobacter daqingensis</name>
    <dbReference type="NCBI Taxonomy" id="1387281"/>
    <lineage>
        <taxon>Bacteria</taxon>
        <taxon>Pseudomonadati</taxon>
        <taxon>Pseudomonadota</taxon>
        <taxon>Alphaproteobacteria</taxon>
        <taxon>Rhodobacterales</taxon>
        <taxon>Paracoccaceae</taxon>
        <taxon>Plastorhodobacter</taxon>
    </lineage>
</organism>
<dbReference type="PANTHER" id="PTHR30055">
    <property type="entry name" value="HTH-TYPE TRANSCRIPTIONAL REGULATOR RUTR"/>
    <property type="match status" value="1"/>
</dbReference>
<dbReference type="InterPro" id="IPR036271">
    <property type="entry name" value="Tet_transcr_reg_TetR-rel_C_sf"/>
</dbReference>
<dbReference type="PROSITE" id="PS50977">
    <property type="entry name" value="HTH_TETR_2"/>
    <property type="match status" value="1"/>
</dbReference>
<proteinExistence type="predicted"/>
<evidence type="ECO:0000259" key="5">
    <source>
        <dbReference type="PROSITE" id="PS50977"/>
    </source>
</evidence>
<feature type="DNA-binding region" description="H-T-H motif" evidence="4">
    <location>
        <begin position="20"/>
        <end position="39"/>
    </location>
</feature>
<evidence type="ECO:0000313" key="6">
    <source>
        <dbReference type="EMBL" id="MFC7703401.1"/>
    </source>
</evidence>
<dbReference type="Gene3D" id="1.10.357.10">
    <property type="entry name" value="Tetracycline Repressor, domain 2"/>
    <property type="match status" value="1"/>
</dbReference>
<dbReference type="InterPro" id="IPR001647">
    <property type="entry name" value="HTH_TetR"/>
</dbReference>
<evidence type="ECO:0000256" key="1">
    <source>
        <dbReference type="ARBA" id="ARBA00023015"/>
    </source>
</evidence>
<evidence type="ECO:0000313" key="7">
    <source>
        <dbReference type="Proteomes" id="UP001596516"/>
    </source>
</evidence>
<dbReference type="RefSeq" id="WP_377400713.1">
    <property type="nucleotide sequence ID" value="NZ_JBHTFQ010000002.1"/>
</dbReference>
<dbReference type="InterPro" id="IPR049445">
    <property type="entry name" value="TetR_SbtR-like_C"/>
</dbReference>